<feature type="domain" description="Fibronectin type-III" evidence="2">
    <location>
        <begin position="536"/>
        <end position="633"/>
    </location>
</feature>
<evidence type="ECO:0000259" key="2">
    <source>
        <dbReference type="PROSITE" id="PS50853"/>
    </source>
</evidence>
<dbReference type="SMART" id="SM00060">
    <property type="entry name" value="FN3"/>
    <property type="match status" value="8"/>
</dbReference>
<feature type="domain" description="Fibronectin type-III" evidence="2">
    <location>
        <begin position="1763"/>
        <end position="1850"/>
    </location>
</feature>
<name>A5G7V8_GEOUR</name>
<dbReference type="InterPro" id="IPR036116">
    <property type="entry name" value="FN3_sf"/>
</dbReference>
<dbReference type="CDD" id="cd00063">
    <property type="entry name" value="FN3"/>
    <property type="match status" value="5"/>
</dbReference>
<dbReference type="RefSeq" id="WP_011940527.1">
    <property type="nucleotide sequence ID" value="NC_009483.1"/>
</dbReference>
<dbReference type="Proteomes" id="UP000006695">
    <property type="component" value="Chromosome"/>
</dbReference>
<evidence type="ECO:0000313" key="3">
    <source>
        <dbReference type="EMBL" id="ABQ27876.1"/>
    </source>
</evidence>
<evidence type="ECO:0000313" key="4">
    <source>
        <dbReference type="Proteomes" id="UP000006695"/>
    </source>
</evidence>
<dbReference type="InterPro" id="IPR011042">
    <property type="entry name" value="6-blade_b-propeller_TolB-like"/>
</dbReference>
<dbReference type="SUPFAM" id="SSF49265">
    <property type="entry name" value="Fibronectin type III"/>
    <property type="match status" value="5"/>
</dbReference>
<dbReference type="EMBL" id="CP000698">
    <property type="protein sequence ID" value="ABQ27876.1"/>
    <property type="molecule type" value="Genomic_DNA"/>
</dbReference>
<organism evidence="3 4">
    <name type="scientific">Geotalea uraniireducens (strain Rf4)</name>
    <name type="common">Geobacter uraniireducens</name>
    <dbReference type="NCBI Taxonomy" id="351605"/>
    <lineage>
        <taxon>Bacteria</taxon>
        <taxon>Pseudomonadati</taxon>
        <taxon>Thermodesulfobacteriota</taxon>
        <taxon>Desulfuromonadia</taxon>
        <taxon>Geobacterales</taxon>
        <taxon>Geobacteraceae</taxon>
        <taxon>Geotalea</taxon>
    </lineage>
</organism>
<feature type="signal peptide" evidence="1">
    <location>
        <begin position="1"/>
        <end position="20"/>
    </location>
</feature>
<dbReference type="Pfam" id="PF00041">
    <property type="entry name" value="fn3"/>
    <property type="match status" value="3"/>
</dbReference>
<dbReference type="KEGG" id="gur:Gura_3723"/>
<dbReference type="STRING" id="351605.Gura_3723"/>
<keyword evidence="1" id="KW-0732">Signal</keyword>
<feature type="domain" description="Fibronectin type-III" evidence="2">
    <location>
        <begin position="1273"/>
        <end position="1363"/>
    </location>
</feature>
<feature type="domain" description="Fibronectin type-III" evidence="2">
    <location>
        <begin position="1182"/>
        <end position="1272"/>
    </location>
</feature>
<reference evidence="3 4" key="1">
    <citation type="submission" date="2007-05" db="EMBL/GenBank/DDBJ databases">
        <title>Complete sequence of Geobacter uraniireducens Rf4.</title>
        <authorList>
            <consortium name="US DOE Joint Genome Institute"/>
            <person name="Copeland A."/>
            <person name="Lucas S."/>
            <person name="Lapidus A."/>
            <person name="Barry K."/>
            <person name="Detter J.C."/>
            <person name="Glavina del Rio T."/>
            <person name="Hammon N."/>
            <person name="Israni S."/>
            <person name="Dalin E."/>
            <person name="Tice H."/>
            <person name="Pitluck S."/>
            <person name="Chertkov O."/>
            <person name="Brettin T."/>
            <person name="Bruce D."/>
            <person name="Han C."/>
            <person name="Schmutz J."/>
            <person name="Larimer F."/>
            <person name="Land M."/>
            <person name="Hauser L."/>
            <person name="Kyrpides N."/>
            <person name="Mikhailova N."/>
            <person name="Shelobolina E."/>
            <person name="Aklujkar M."/>
            <person name="Lovley D."/>
            <person name="Richardson P."/>
        </authorList>
    </citation>
    <scope>NUCLEOTIDE SEQUENCE [LARGE SCALE GENOMIC DNA]</scope>
    <source>
        <strain evidence="3 4">Rf4</strain>
    </source>
</reference>
<proteinExistence type="predicted"/>
<feature type="chain" id="PRO_5002682077" evidence="1">
    <location>
        <begin position="21"/>
        <end position="2286"/>
    </location>
</feature>
<keyword evidence="4" id="KW-1185">Reference proteome</keyword>
<accession>A5G7V8</accession>
<protein>
    <submittedName>
        <fullName evidence="3">Fibronectin, type III domain protein</fullName>
    </submittedName>
</protein>
<dbReference type="Gene3D" id="2.120.10.30">
    <property type="entry name" value="TolB, C-terminal domain"/>
    <property type="match status" value="1"/>
</dbReference>
<sequence>MRRLITSIAILLVLATPVLAGGGADLTGHPLMDSRKGKQEARAASIVPASGSTVVTGYQSLAGDGNDDVYTVKYAADGSVVWRAAYDIAGGSDQGVAVTIDKSGDAIVAASVMNAGNYDVYVVRYRDNGTNTPMVVWSRTWSGTAGRADIPQAVVYDPVNDRVYVAGYSNNGSNDDCLLLAFDNTVTGDNPPLWAKTYDAGGTDLAYAVAVSSDGNGIALTGESSNGTDLDLVTLLWDAAGNQLRVWPKSGAGSYNDRGTALAFTPAGNVVVAGYLTNGRGDDLYTAELVPGSATPVWESVYDAGFDDQPAAVTVDPAGDVYVAATAGVLPAFSKLFVVKYHKNGTAVPDTVWSSTYDAGSINASGASALAVDPAGGVFVAGWRDYVGVKKVVTAKFSRKNGRLLWDREWSGVIGNSSRPVGISLAGQGVVTAVWTDRTQPLDGGTQAATGGSKTSLQNGNKSWTADQWAGYTLYMVSSQNKDIFRRIQGNDATTITLAASQALPYVVASGDLYYLYDQDDIDYVVLRQDKGVLDPPTGLATQVLSNTSVQLSFLDNTETETGFKVDIKIGENGAWSQDAYTIPTPDQPGSGVVNFDVTGLLPDTDYYFRVKAYDGSGNGDLSGEANALTRVATFASPALTYVYADPAGGDDQAIDAACFSGGSVVFTGTIHADQNLMGNPSKDYYTVKLKRGTFEVLWQDRRDGGYDEDDDAVAIAVDQNLEAVMTGTSSQSVPGAGNIPSVWTHKYPFSPTIDGVLEATPAWTDQLNGAGRLSDHADAVAVQGGAPYAVAVTGHGNADLSNIDFYVRKLSATGTVVFTAQSHLGGNEYPAAVSLDAAGSVFVAGRVDLAGNNDWFVAKLDGVTGAVLWSDTYGGSGNDRALSLAIDAAGDVYVAGYVTDVPTGFTNMVVIKYLGGATGAVDRRWVRTYPAGMAAGNSAARKIAYDSFDNEIVVAGEAYRGANDRDLALLRYDTAGTLLWERELSRPGADEVLTGLSLDPSGYIYIAGDTGASPNTDVVAAIYTSAGDYVKSFLYNGTAGKEDHAATIAANKFGEGFVAGYTTSDAGDRNFLALKIVNDLVVMPNALLAVAEADSSRVDLSWTNVTAGTTPYLKRSIQGSGSWVDPPGTINGKLSMDAASFVDTGLAPNTSYCWRVYADLNSVTTRYNEFCATTTLAKPAAPAATNPNPVTTSSLNISWPNIAGNTGYLLERKAGTGGTYAAVATLAANTTSYDDTGLARATTYYYRLSVQSSAGWSLPSADSVPSYTAPNPVTGWWSYGAPNANQIDLSWIYCISWDANGYRVERKTGAGTWSTVGYPGSYSFSDTGLTPNTTYYYRVYARYNGVENPAAGPEQSVTTPLVPPTLQSASALTSTTFTATWTQVPGNTGYDLVGKSCAASASIATILANPATYCWGTIYSATMAADAVSGTGGGVLAPYYRGWYVSVRTKSGGTTSVDSNGIVVFPPLVVTLSNIDIPASNQLRPVWTDTYEDNFDVQRRPPSGAWTTVATGLAANTLNWIDTAVTDGTQYCYRIRAYTAAGGPAEAWSNELCQTAQAPPAKPSLSLSTPTATTIKLDWDNTNFPTSMNFDVYLSGYQYSSGGTPETYPGYWAGWGLQTTVTCATATCSYTYSAGRGPGIKAFVRTSFYGTTIDSQTVSPADGYVQTMPTPPPIVSTTSTDSSITVTWGRIDQAYSYNIYYKKAADGAWSGPLSSPHSWSPPPYTITGLTPGTQYQVKVESVGKTIESNDAVIKTVWTLSSAPTITGISGVTATQATVSWSPSASATTYKLERSTDNASWTLVTNQNVLSYSDSSLVAGTTYWYRVKAVNAGGDSTPSVSVSTTATPATAGVPLLITRSDSQITVGIRLVKGATGYKIYRKDGGSGSNQNLAATINVPYVEWFCGSDISTIACTSPVAKIFDYDDSANLTANTTYCYSVVAFNSSGEAAMGPEYCGGTSPYGPAVLNAVPLSPYKVQFAITPGSGTAPTGYQLEFKQGDNWGVVARIPYGTNSYTLSGVLGAGGSGIFRVRPYKLLADDFSAGINPAIWSQRVTMKDANNLTVVDAQTPPLNFTTSNGNSSIVAANGVVTLSESSSGNGVANSWNSARLFLSDVTPLLGDFDFSTKLRLPAGEVTGNQYHVYARLQFNMPATAGDGTRSNYFYIGRYGSTTNAYEICWALDGTGYCNGANADNTSGGLRITRIGRTVTAWVANSAGNGWQPFQSNTEFQAAPGYYGMISQYLARSETMTLVTELDDTVLIGGITSPSNEVTITMPDYVNGQSSCP</sequence>
<dbReference type="PANTHER" id="PTHR42754:SF1">
    <property type="entry name" value="LIPOPROTEIN"/>
    <property type="match status" value="1"/>
</dbReference>
<dbReference type="PANTHER" id="PTHR42754">
    <property type="entry name" value="ENDOGLUCANASE"/>
    <property type="match status" value="1"/>
</dbReference>
<dbReference type="OrthoDB" id="5388936at2"/>
<dbReference type="Gene3D" id="2.60.40.10">
    <property type="entry name" value="Immunoglobulins"/>
    <property type="match status" value="8"/>
</dbReference>
<feature type="domain" description="Fibronectin type-III" evidence="2">
    <location>
        <begin position="1467"/>
        <end position="1562"/>
    </location>
</feature>
<dbReference type="InterPro" id="IPR003961">
    <property type="entry name" value="FN3_dom"/>
</dbReference>
<feature type="domain" description="Fibronectin type-III" evidence="2">
    <location>
        <begin position="1669"/>
        <end position="1762"/>
    </location>
</feature>
<dbReference type="HOGENOM" id="CLU_232858_0_0_7"/>
<dbReference type="InterPro" id="IPR013783">
    <property type="entry name" value="Ig-like_fold"/>
</dbReference>
<dbReference type="SUPFAM" id="SSF75011">
    <property type="entry name" value="3-carboxy-cis,cis-mucoante lactonizing enzyme"/>
    <property type="match status" value="2"/>
</dbReference>
<dbReference type="SUPFAM" id="SSF63829">
    <property type="entry name" value="Calcium-dependent phosphotriesterase"/>
    <property type="match status" value="1"/>
</dbReference>
<evidence type="ECO:0000256" key="1">
    <source>
        <dbReference type="SAM" id="SignalP"/>
    </source>
</evidence>
<dbReference type="PROSITE" id="PS50853">
    <property type="entry name" value="FN3"/>
    <property type="match status" value="6"/>
</dbReference>
<gene>
    <name evidence="3" type="ordered locus">Gura_3723</name>
</gene>